<name>V9E6Y1_PHYNI</name>
<sequence length="167" mass="18403">MLLSSLARLPRKAWLYDREKEGGNNRERERAAQTSVRNCLLMAGRNGKWQMAASTTCQDDFPGRRRCGAAGEATTQIHSNRSPSVTSVSREGVHSETHPWRSTYPFFLSSRFMPVAGAVGRPCTGSSQLATAAAFFIEKIVSDATLTANATASIRHHDTIPHTKLIW</sequence>
<dbReference type="Proteomes" id="UP000018721">
    <property type="component" value="Unassembled WGS sequence"/>
</dbReference>
<organism evidence="1 2">
    <name type="scientific">Phytophthora nicotianae P1569</name>
    <dbReference type="NCBI Taxonomy" id="1317065"/>
    <lineage>
        <taxon>Eukaryota</taxon>
        <taxon>Sar</taxon>
        <taxon>Stramenopiles</taxon>
        <taxon>Oomycota</taxon>
        <taxon>Peronosporomycetes</taxon>
        <taxon>Peronosporales</taxon>
        <taxon>Peronosporaceae</taxon>
        <taxon>Phytophthora</taxon>
    </lineage>
</organism>
<keyword evidence="2" id="KW-1185">Reference proteome</keyword>
<proteinExistence type="predicted"/>
<accession>V9E6Y1</accession>
<dbReference type="AlphaFoldDB" id="V9E6Y1"/>
<evidence type="ECO:0000313" key="2">
    <source>
        <dbReference type="Proteomes" id="UP000018721"/>
    </source>
</evidence>
<dbReference type="EMBL" id="ANIZ01003361">
    <property type="protein sequence ID" value="ETI34032.1"/>
    <property type="molecule type" value="Genomic_DNA"/>
</dbReference>
<comment type="caution">
    <text evidence="1">The sequence shown here is derived from an EMBL/GenBank/DDBJ whole genome shotgun (WGS) entry which is preliminary data.</text>
</comment>
<dbReference type="HOGENOM" id="CLU_1597718_0_0_1"/>
<evidence type="ECO:0000313" key="1">
    <source>
        <dbReference type="EMBL" id="ETI34032.1"/>
    </source>
</evidence>
<reference evidence="1 2" key="1">
    <citation type="submission" date="2013-11" db="EMBL/GenBank/DDBJ databases">
        <title>The Genome Sequence of Phytophthora parasitica P1569.</title>
        <authorList>
            <consortium name="The Broad Institute Genomics Platform"/>
            <person name="Russ C."/>
            <person name="Tyler B."/>
            <person name="Panabieres F."/>
            <person name="Shan W."/>
            <person name="Tripathy S."/>
            <person name="Grunwald N."/>
            <person name="Machado M."/>
            <person name="Johnson C.S."/>
            <person name="Arredondo F."/>
            <person name="Hong C."/>
            <person name="Coffey M."/>
            <person name="Young S.K."/>
            <person name="Zeng Q."/>
            <person name="Gargeya S."/>
            <person name="Fitzgerald M."/>
            <person name="Abouelleil A."/>
            <person name="Alvarado L."/>
            <person name="Chapman S.B."/>
            <person name="Gainer-Dewar J."/>
            <person name="Goldberg J."/>
            <person name="Griggs A."/>
            <person name="Gujja S."/>
            <person name="Hansen M."/>
            <person name="Howarth C."/>
            <person name="Imamovic A."/>
            <person name="Ireland A."/>
            <person name="Larimer J."/>
            <person name="McCowan C."/>
            <person name="Murphy C."/>
            <person name="Pearson M."/>
            <person name="Poon T.W."/>
            <person name="Priest M."/>
            <person name="Roberts A."/>
            <person name="Saif S."/>
            <person name="Shea T."/>
            <person name="Sykes S."/>
            <person name="Wortman J."/>
            <person name="Nusbaum C."/>
            <person name="Birren B."/>
        </authorList>
    </citation>
    <scope>NUCLEOTIDE SEQUENCE [LARGE SCALE GENOMIC DNA]</scope>
    <source>
        <strain evidence="1 2">P1569</strain>
    </source>
</reference>
<gene>
    <name evidence="1" type="ORF">F443_19389</name>
</gene>
<protein>
    <submittedName>
        <fullName evidence="1">Uncharacterized protein</fullName>
    </submittedName>
</protein>